<accession>A0A1G8ALH8</accession>
<name>A0A1G8ALH8_9HYPH</name>
<dbReference type="AlphaFoldDB" id="A0A1G8ALH8"/>
<dbReference type="Proteomes" id="UP000199495">
    <property type="component" value="Unassembled WGS sequence"/>
</dbReference>
<reference evidence="1 2" key="1">
    <citation type="submission" date="2016-10" db="EMBL/GenBank/DDBJ databases">
        <authorList>
            <person name="de Groot N.N."/>
        </authorList>
    </citation>
    <scope>NUCLEOTIDE SEQUENCE [LARGE SCALE GENOMIC DNA]</scope>
    <source>
        <strain evidence="1 2">CGMCC 1.10267</strain>
    </source>
</reference>
<evidence type="ECO:0000313" key="2">
    <source>
        <dbReference type="Proteomes" id="UP000199495"/>
    </source>
</evidence>
<evidence type="ECO:0000313" key="1">
    <source>
        <dbReference type="EMBL" id="SDH21767.1"/>
    </source>
</evidence>
<dbReference type="EMBL" id="FNCS01000033">
    <property type="protein sequence ID" value="SDH21767.1"/>
    <property type="molecule type" value="Genomic_DNA"/>
</dbReference>
<keyword evidence="2" id="KW-1185">Reference proteome</keyword>
<gene>
    <name evidence="1" type="ORF">SAMN04487974_1334</name>
</gene>
<organism evidence="1 2">
    <name type="scientific">Pelagibacterium luteolum</name>
    <dbReference type="NCBI Taxonomy" id="440168"/>
    <lineage>
        <taxon>Bacteria</taxon>
        <taxon>Pseudomonadati</taxon>
        <taxon>Pseudomonadota</taxon>
        <taxon>Alphaproteobacteria</taxon>
        <taxon>Hyphomicrobiales</taxon>
        <taxon>Devosiaceae</taxon>
        <taxon>Pelagibacterium</taxon>
    </lineage>
</organism>
<dbReference type="OrthoDB" id="7205828at2"/>
<dbReference type="RefSeq" id="WP_090600342.1">
    <property type="nucleotide sequence ID" value="NZ_FNCS01000033.1"/>
</dbReference>
<proteinExistence type="predicted"/>
<sequence length="72" mass="8064">MDHNITALERAFELAKSGRYQTNSEIKKVLKSEGYSTAQVTGTVLMRQLRELMAENFKRGHSSRGEHSPPGS</sequence>
<protein>
    <submittedName>
        <fullName evidence="1">Uncharacterized protein</fullName>
    </submittedName>
</protein>